<reference evidence="12 13" key="1">
    <citation type="submission" date="2021-08" db="EMBL/GenBank/DDBJ databases">
        <title>Draft Genome Sequence of Phanerochaete sordida strain YK-624.</title>
        <authorList>
            <person name="Mori T."/>
            <person name="Dohra H."/>
            <person name="Suzuki T."/>
            <person name="Kawagishi H."/>
            <person name="Hirai H."/>
        </authorList>
    </citation>
    <scope>NUCLEOTIDE SEQUENCE [LARGE SCALE GENOMIC DNA]</scope>
    <source>
        <strain evidence="12 13">YK-624</strain>
    </source>
</reference>
<evidence type="ECO:0000256" key="6">
    <source>
        <dbReference type="ARBA" id="ARBA00023015"/>
    </source>
</evidence>
<evidence type="ECO:0000313" key="13">
    <source>
        <dbReference type="Proteomes" id="UP000703269"/>
    </source>
</evidence>
<dbReference type="GO" id="GO:0008270">
    <property type="term" value="F:zinc ion binding"/>
    <property type="evidence" value="ECO:0007669"/>
    <property type="project" value="UniProtKB-KW"/>
</dbReference>
<evidence type="ECO:0000256" key="2">
    <source>
        <dbReference type="ARBA" id="ARBA00022723"/>
    </source>
</evidence>
<evidence type="ECO:0000256" key="5">
    <source>
        <dbReference type="ARBA" id="ARBA00022833"/>
    </source>
</evidence>
<organism evidence="12 13">
    <name type="scientific">Phanerochaete sordida</name>
    <dbReference type="NCBI Taxonomy" id="48140"/>
    <lineage>
        <taxon>Eukaryota</taxon>
        <taxon>Fungi</taxon>
        <taxon>Dikarya</taxon>
        <taxon>Basidiomycota</taxon>
        <taxon>Agaricomycotina</taxon>
        <taxon>Agaricomycetes</taxon>
        <taxon>Polyporales</taxon>
        <taxon>Phanerochaetaceae</taxon>
        <taxon>Phanerochaete</taxon>
    </lineage>
</organism>
<dbReference type="GO" id="GO:0000978">
    <property type="term" value="F:RNA polymerase II cis-regulatory region sequence-specific DNA binding"/>
    <property type="evidence" value="ECO:0007669"/>
    <property type="project" value="TreeGrafter"/>
</dbReference>
<evidence type="ECO:0000256" key="8">
    <source>
        <dbReference type="ARBA" id="ARBA00023242"/>
    </source>
</evidence>
<dbReference type="GO" id="GO:0031519">
    <property type="term" value="C:PcG protein complex"/>
    <property type="evidence" value="ECO:0007669"/>
    <property type="project" value="TreeGrafter"/>
</dbReference>
<accession>A0A9P3GHB0</accession>
<dbReference type="Pfam" id="PF00096">
    <property type="entry name" value="zf-C2H2"/>
    <property type="match status" value="1"/>
</dbReference>
<keyword evidence="3" id="KW-0677">Repeat</keyword>
<dbReference type="EMBL" id="BPQB01000039">
    <property type="protein sequence ID" value="GJE94289.1"/>
    <property type="molecule type" value="Genomic_DNA"/>
</dbReference>
<dbReference type="GO" id="GO:0005667">
    <property type="term" value="C:transcription regulator complex"/>
    <property type="evidence" value="ECO:0007669"/>
    <property type="project" value="TreeGrafter"/>
</dbReference>
<dbReference type="PANTHER" id="PTHR14003">
    <property type="entry name" value="TRANSCRIPTIONAL REPRESSOR PROTEIN YY"/>
    <property type="match status" value="1"/>
</dbReference>
<proteinExistence type="inferred from homology"/>
<keyword evidence="5" id="KW-0862">Zinc</keyword>
<evidence type="ECO:0000259" key="11">
    <source>
        <dbReference type="PROSITE" id="PS50157"/>
    </source>
</evidence>
<dbReference type="PROSITE" id="PS50157">
    <property type="entry name" value="ZINC_FINGER_C2H2_2"/>
    <property type="match status" value="1"/>
</dbReference>
<evidence type="ECO:0000256" key="4">
    <source>
        <dbReference type="ARBA" id="ARBA00022771"/>
    </source>
</evidence>
<name>A0A9P3GHB0_9APHY</name>
<sequence>MEVVLPSIRNLFPDLFPAARAQDTPALPTRTSTPPAHVEDASDPHSTQNRQAAPLPLNGKGRRYTCAVCPKAFARPSSLAVHMRVHTGAKPYECPHQACGRSYQTKSNLELGRLRLPLQHTCKLGRLRQIS</sequence>
<comment type="caution">
    <text evidence="12">The sequence shown here is derived from an EMBL/GenBank/DDBJ whole genome shotgun (WGS) entry which is preliminary data.</text>
</comment>
<evidence type="ECO:0000256" key="1">
    <source>
        <dbReference type="ARBA" id="ARBA00006991"/>
    </source>
</evidence>
<protein>
    <submittedName>
        <fullName evidence="12">C2H2-type zinc finger</fullName>
    </submittedName>
</protein>
<keyword evidence="8" id="KW-0539">Nucleus</keyword>
<dbReference type="PANTHER" id="PTHR14003:SF19">
    <property type="entry name" value="YY2 TRANSCRIPTION FACTOR"/>
    <property type="match status" value="1"/>
</dbReference>
<dbReference type="Proteomes" id="UP000703269">
    <property type="component" value="Unassembled WGS sequence"/>
</dbReference>
<dbReference type="OrthoDB" id="6077919at2759"/>
<keyword evidence="13" id="KW-1185">Reference proteome</keyword>
<dbReference type="FunFam" id="3.30.160.60:FF:000761">
    <property type="entry name" value="Zinc finger protein 449"/>
    <property type="match status" value="1"/>
</dbReference>
<evidence type="ECO:0000313" key="12">
    <source>
        <dbReference type="EMBL" id="GJE94289.1"/>
    </source>
</evidence>
<keyword evidence="4 9" id="KW-0863">Zinc-finger</keyword>
<dbReference type="InterPro" id="IPR036236">
    <property type="entry name" value="Znf_C2H2_sf"/>
</dbReference>
<dbReference type="GO" id="GO:0000981">
    <property type="term" value="F:DNA-binding transcription factor activity, RNA polymerase II-specific"/>
    <property type="evidence" value="ECO:0007669"/>
    <property type="project" value="TreeGrafter"/>
</dbReference>
<keyword evidence="6" id="KW-0805">Transcription regulation</keyword>
<evidence type="ECO:0000256" key="10">
    <source>
        <dbReference type="SAM" id="MobiDB-lite"/>
    </source>
</evidence>
<dbReference type="InterPro" id="IPR013087">
    <property type="entry name" value="Znf_C2H2_type"/>
</dbReference>
<dbReference type="SMART" id="SM00355">
    <property type="entry name" value="ZnF_C2H2"/>
    <property type="match status" value="1"/>
</dbReference>
<dbReference type="GO" id="GO:0000785">
    <property type="term" value="C:chromatin"/>
    <property type="evidence" value="ECO:0007669"/>
    <property type="project" value="TreeGrafter"/>
</dbReference>
<keyword evidence="2" id="KW-0479">Metal-binding</keyword>
<dbReference type="SUPFAM" id="SSF57667">
    <property type="entry name" value="beta-beta-alpha zinc fingers"/>
    <property type="match status" value="1"/>
</dbReference>
<dbReference type="AlphaFoldDB" id="A0A9P3GHB0"/>
<evidence type="ECO:0000256" key="3">
    <source>
        <dbReference type="ARBA" id="ARBA00022737"/>
    </source>
</evidence>
<comment type="similarity">
    <text evidence="1">Belongs to the krueppel C2H2-type zinc-finger protein family.</text>
</comment>
<feature type="region of interest" description="Disordered" evidence="10">
    <location>
        <begin position="24"/>
        <end position="58"/>
    </location>
</feature>
<dbReference type="Gene3D" id="3.30.160.60">
    <property type="entry name" value="Classic Zinc Finger"/>
    <property type="match status" value="2"/>
</dbReference>
<evidence type="ECO:0000256" key="9">
    <source>
        <dbReference type="PROSITE-ProRule" id="PRU00042"/>
    </source>
</evidence>
<keyword evidence="7" id="KW-0804">Transcription</keyword>
<feature type="domain" description="C2H2-type" evidence="11">
    <location>
        <begin position="64"/>
        <end position="91"/>
    </location>
</feature>
<evidence type="ECO:0000256" key="7">
    <source>
        <dbReference type="ARBA" id="ARBA00023163"/>
    </source>
</evidence>
<gene>
    <name evidence="12" type="ORF">PsYK624_104580</name>
</gene>
<dbReference type="PROSITE" id="PS00028">
    <property type="entry name" value="ZINC_FINGER_C2H2_1"/>
    <property type="match status" value="1"/>
</dbReference>